<gene>
    <name evidence="1" type="ORF">KAK10_08890</name>
</gene>
<dbReference type="EMBL" id="JAGMVS010000074">
    <property type="protein sequence ID" value="MCM2438014.1"/>
    <property type="molecule type" value="Genomic_DNA"/>
</dbReference>
<comment type="caution">
    <text evidence="1">The sequence shown here is derived from an EMBL/GenBank/DDBJ whole genome shotgun (WGS) entry which is preliminary data.</text>
</comment>
<sequence length="98" mass="11618">MRNYDLQVATKHLDPNLKLIIPFNSKQFVLVTDITFNYENAAIYLEHKTGLPAYQLARLQIKLQSLPIQAPIYYRNKHMVYRVWGYRLIIQNNLLVLN</sequence>
<dbReference type="RefSeq" id="WP_205143921.1">
    <property type="nucleotide sequence ID" value="NZ_JAFBDN010000014.1"/>
</dbReference>
<reference evidence="1" key="1">
    <citation type="submission" date="2021-04" db="EMBL/GenBank/DDBJ databases">
        <title>Taxonomic assessment of Weissella genus.</title>
        <authorList>
            <person name="Fanelli F."/>
            <person name="Chieffi D."/>
            <person name="Dell'Aquila A."/>
            <person name="Gyu-Sung C."/>
            <person name="Franz C.M.A.P."/>
            <person name="Fusco V."/>
        </authorList>
    </citation>
    <scope>NUCLEOTIDE SEQUENCE</scope>
    <source>
        <strain evidence="1">LMG 25373</strain>
    </source>
</reference>
<evidence type="ECO:0000313" key="1">
    <source>
        <dbReference type="EMBL" id="MCM2438014.1"/>
    </source>
</evidence>
<organism evidence="1 2">
    <name type="scientific">Periweissella beninensis</name>
    <dbReference type="NCBI Taxonomy" id="504936"/>
    <lineage>
        <taxon>Bacteria</taxon>
        <taxon>Bacillati</taxon>
        <taxon>Bacillota</taxon>
        <taxon>Bacilli</taxon>
        <taxon>Lactobacillales</taxon>
        <taxon>Lactobacillaceae</taxon>
        <taxon>Periweissella</taxon>
    </lineage>
</organism>
<keyword evidence="2" id="KW-1185">Reference proteome</keyword>
<dbReference type="Proteomes" id="UP001057481">
    <property type="component" value="Unassembled WGS sequence"/>
</dbReference>
<accession>A0ABT0VJK7</accession>
<proteinExistence type="predicted"/>
<name>A0ABT0VJK7_9LACO</name>
<evidence type="ECO:0000313" key="2">
    <source>
        <dbReference type="Proteomes" id="UP001057481"/>
    </source>
</evidence>
<protein>
    <submittedName>
        <fullName evidence="1">Uncharacterized protein</fullName>
    </submittedName>
</protein>